<proteinExistence type="predicted"/>
<keyword evidence="2" id="KW-1185">Reference proteome</keyword>
<protein>
    <submittedName>
        <fullName evidence="1">Uncharacterized protein</fullName>
    </submittedName>
</protein>
<sequence>MYHQLKKLAADERAKVLNTELRKDEFQILEYLADHLQTDESEIREDMAKHGWYYIIELNRFVKVEAEQASL</sequence>
<gene>
    <name evidence="1" type="ORF">SD70_24870</name>
</gene>
<dbReference type="EMBL" id="JXAK01000054">
    <property type="protein sequence ID" value="KIL38685.1"/>
    <property type="molecule type" value="Genomic_DNA"/>
</dbReference>
<accession>A0ABR5ACA8</accession>
<reference evidence="1 2" key="1">
    <citation type="submission" date="2014-12" db="EMBL/GenBank/DDBJ databases">
        <title>Draft genome sequence of Paenibacillus kamchatkensis strain B-2647.</title>
        <authorList>
            <person name="Karlyshev A.V."/>
            <person name="Kudryashova E.B."/>
        </authorList>
    </citation>
    <scope>NUCLEOTIDE SEQUENCE [LARGE SCALE GENOMIC DNA]</scope>
    <source>
        <strain evidence="1 2">VKM B-2647</strain>
    </source>
</reference>
<evidence type="ECO:0000313" key="2">
    <source>
        <dbReference type="Proteomes" id="UP000031967"/>
    </source>
</evidence>
<dbReference type="InterPro" id="IPR025346">
    <property type="entry name" value="DUF4250"/>
</dbReference>
<organism evidence="1 2">
    <name type="scientific">Gordoniibacillus kamchatkensis</name>
    <dbReference type="NCBI Taxonomy" id="1590651"/>
    <lineage>
        <taxon>Bacteria</taxon>
        <taxon>Bacillati</taxon>
        <taxon>Bacillota</taxon>
        <taxon>Bacilli</taxon>
        <taxon>Bacillales</taxon>
        <taxon>Paenibacillaceae</taxon>
        <taxon>Gordoniibacillus</taxon>
    </lineage>
</organism>
<dbReference type="RefSeq" id="WP_041050657.1">
    <property type="nucleotide sequence ID" value="NZ_JXAK01000054.1"/>
</dbReference>
<dbReference type="Proteomes" id="UP000031967">
    <property type="component" value="Unassembled WGS sequence"/>
</dbReference>
<evidence type="ECO:0000313" key="1">
    <source>
        <dbReference type="EMBL" id="KIL38685.1"/>
    </source>
</evidence>
<comment type="caution">
    <text evidence="1">The sequence shown here is derived from an EMBL/GenBank/DDBJ whole genome shotgun (WGS) entry which is preliminary data.</text>
</comment>
<name>A0ABR5ACA8_9BACL</name>
<dbReference type="Pfam" id="PF14056">
    <property type="entry name" value="DUF4250"/>
    <property type="match status" value="1"/>
</dbReference>